<reference evidence="8" key="1">
    <citation type="submission" date="2023-02" db="EMBL/GenBank/DDBJ databases">
        <title>Genome of toxic invasive species Heracleum sosnowskyi carries increased number of genes despite the absence of recent whole-genome duplications.</title>
        <authorList>
            <person name="Schelkunov M."/>
            <person name="Shtratnikova V."/>
            <person name="Makarenko M."/>
            <person name="Klepikova A."/>
            <person name="Omelchenko D."/>
            <person name="Novikova G."/>
            <person name="Obukhova E."/>
            <person name="Bogdanov V."/>
            <person name="Penin A."/>
            <person name="Logacheva M."/>
        </authorList>
    </citation>
    <scope>NUCLEOTIDE SEQUENCE</scope>
    <source>
        <strain evidence="8">Hsosn_3</strain>
        <tissue evidence="8">Leaf</tissue>
    </source>
</reference>
<dbReference type="Gene3D" id="1.10.8.10">
    <property type="entry name" value="DNA helicase RuvA subunit, C-terminal domain"/>
    <property type="match status" value="1"/>
</dbReference>
<keyword evidence="2 4" id="KW-0863">Zinc-finger</keyword>
<dbReference type="Pfam" id="PF24932">
    <property type="entry name" value="UBA_NBR1_C"/>
    <property type="match status" value="1"/>
</dbReference>
<evidence type="ECO:0000256" key="5">
    <source>
        <dbReference type="SAM" id="MobiDB-lite"/>
    </source>
</evidence>
<organism evidence="8 9">
    <name type="scientific">Heracleum sosnowskyi</name>
    <dbReference type="NCBI Taxonomy" id="360622"/>
    <lineage>
        <taxon>Eukaryota</taxon>
        <taxon>Viridiplantae</taxon>
        <taxon>Streptophyta</taxon>
        <taxon>Embryophyta</taxon>
        <taxon>Tracheophyta</taxon>
        <taxon>Spermatophyta</taxon>
        <taxon>Magnoliopsida</taxon>
        <taxon>eudicotyledons</taxon>
        <taxon>Gunneridae</taxon>
        <taxon>Pentapetalae</taxon>
        <taxon>asterids</taxon>
        <taxon>campanulids</taxon>
        <taxon>Apiales</taxon>
        <taxon>Apiaceae</taxon>
        <taxon>Apioideae</taxon>
        <taxon>apioid superclade</taxon>
        <taxon>Tordylieae</taxon>
        <taxon>Tordyliinae</taxon>
        <taxon>Heracleum</taxon>
    </lineage>
</organism>
<keyword evidence="9" id="KW-1185">Reference proteome</keyword>
<evidence type="ECO:0000256" key="1">
    <source>
        <dbReference type="ARBA" id="ARBA00022723"/>
    </source>
</evidence>
<dbReference type="Pfam" id="PF00564">
    <property type="entry name" value="PB1"/>
    <property type="match status" value="1"/>
</dbReference>
<evidence type="ECO:0000259" key="7">
    <source>
        <dbReference type="PROSITE" id="PS51745"/>
    </source>
</evidence>
<feature type="region of interest" description="Disordered" evidence="5">
    <location>
        <begin position="90"/>
        <end position="112"/>
    </location>
</feature>
<dbReference type="Gene3D" id="3.30.60.90">
    <property type="match status" value="1"/>
</dbReference>
<dbReference type="PANTHER" id="PTHR20930">
    <property type="entry name" value="OVARIAN CARCINOMA ANTIGEN CA125-RELATED"/>
    <property type="match status" value="1"/>
</dbReference>
<dbReference type="InterPro" id="IPR000270">
    <property type="entry name" value="PB1_dom"/>
</dbReference>
<evidence type="ECO:0000256" key="3">
    <source>
        <dbReference type="ARBA" id="ARBA00022833"/>
    </source>
</evidence>
<dbReference type="InterPro" id="IPR013783">
    <property type="entry name" value="Ig-like_fold"/>
</dbReference>
<comment type="caution">
    <text evidence="8">The sequence shown here is derived from an EMBL/GenBank/DDBJ whole genome shotgun (WGS) entry which is preliminary data.</text>
</comment>
<dbReference type="InterPro" id="IPR000433">
    <property type="entry name" value="Znf_ZZ"/>
</dbReference>
<dbReference type="GO" id="GO:0008270">
    <property type="term" value="F:zinc ion binding"/>
    <property type="evidence" value="ECO:0007669"/>
    <property type="project" value="UniProtKB-KW"/>
</dbReference>
<evidence type="ECO:0000256" key="2">
    <source>
        <dbReference type="ARBA" id="ARBA00022771"/>
    </source>
</evidence>
<evidence type="ECO:0000313" key="8">
    <source>
        <dbReference type="EMBL" id="KAK1363163.1"/>
    </source>
</evidence>
<keyword evidence="3" id="KW-0862">Zinc</keyword>
<dbReference type="InterPro" id="IPR053793">
    <property type="entry name" value="PB1-like"/>
</dbReference>
<dbReference type="Gene3D" id="3.10.20.90">
    <property type="entry name" value="Phosphatidylinositol 3-kinase Catalytic Subunit, Chain A, domain 1"/>
    <property type="match status" value="1"/>
</dbReference>
<dbReference type="SUPFAM" id="SSF57850">
    <property type="entry name" value="RING/U-box"/>
    <property type="match status" value="1"/>
</dbReference>
<feature type="domain" description="PB1" evidence="7">
    <location>
        <begin position="4"/>
        <end position="88"/>
    </location>
</feature>
<evidence type="ECO:0000259" key="6">
    <source>
        <dbReference type="PROSITE" id="PS50135"/>
    </source>
</evidence>
<dbReference type="InterPro" id="IPR056893">
    <property type="entry name" value="UBA_Nbr1_C"/>
</dbReference>
<dbReference type="Pfam" id="PF00569">
    <property type="entry name" value="ZZ"/>
    <property type="match status" value="1"/>
</dbReference>
<gene>
    <name evidence="8" type="ORF">POM88_038724</name>
</gene>
<evidence type="ECO:0000256" key="4">
    <source>
        <dbReference type="PROSITE-ProRule" id="PRU00228"/>
    </source>
</evidence>
<dbReference type="PANTHER" id="PTHR20930:SF0">
    <property type="entry name" value="PROTEIN ILRUN"/>
    <property type="match status" value="1"/>
</dbReference>
<protein>
    <submittedName>
        <fullName evidence="8">Next to BRCA1 protein 1</fullName>
    </submittedName>
</protein>
<sequence length="749" mass="82563">METSIVIKVQYGETLRRFSSQIVDGKLDLDMNALREKVHSLYSFPVGSELVLTYIDEDKDVVTLADEEDLDDIVRQSLNPLRITVKLNMKRSARSQSKSSGNSSPVREPQVQIPLQVKSTSATEVLNSLPDTVRENILKLSTDLGFNANSPTGYADLLDSLAKMGLSYLKEVSVSGARSGPLQSSIDAKVTEDKTSFLAVGTMQVSEKKSNDTKQNHISGFSENFILKANDIENVKDKPSSLSAKTTLDSFNATGGHKQDKDNNLCLHDTRGNCSTGSSEGNKVGNNARSGHKMGAKKSIESRQWWNHVIGPQPSNNARSGHKIEAKMWDSEPWTGIESSFSNFPSVNKLQHSHHKVPFKRSSNLSDGTSSVFHSGVRCDGCGVHPISGTRFKSIMMEDYDLCSICFSGLETKAGYIRMDHPVSYKDPMHQYCLGRPSALPADHSKLDSCFIQDVTILDGTIMTPSTRFTKVWRMRNNGSVVWPHGTRLVWIGGNMLGKALSCGIEIPADGCPVDKEIDIAVDFTAPVHPGRYFSYWKMSTPSGHQFGQRVWVLIQVNSSLKDPLNENVHGFNLNWPPFSGGVIMDYQDKNVSGNPVNQDSLFDIENFGNDGKAIMERLDNTPKRGQGFSLPTDSTLLVAGAKPNSALLEASLPVKYPAVDLSKVEPVCVPPCSDGRLSNSLVGGGQDKDEVEKTLLQDLEGMGFKQVDLNKKLLRNNDYDLERTLNDLCVWDPIPKELQEMVSQTILR</sequence>
<dbReference type="CDD" id="cd14947">
    <property type="entry name" value="NBR1_like"/>
    <property type="match status" value="1"/>
</dbReference>
<dbReference type="PROSITE" id="PS50135">
    <property type="entry name" value="ZF_ZZ_2"/>
    <property type="match status" value="1"/>
</dbReference>
<dbReference type="Pfam" id="PF16158">
    <property type="entry name" value="N_BRCA1_IG"/>
    <property type="match status" value="1"/>
</dbReference>
<dbReference type="SMART" id="SM00666">
    <property type="entry name" value="PB1"/>
    <property type="match status" value="1"/>
</dbReference>
<feature type="domain" description="ZZ-type" evidence="6">
    <location>
        <begin position="374"/>
        <end position="437"/>
    </location>
</feature>
<name>A0AAD8HBE5_9APIA</name>
<dbReference type="SUPFAM" id="SSF54277">
    <property type="entry name" value="CAD &amp; PB1 domains"/>
    <property type="match status" value="1"/>
</dbReference>
<reference evidence="8" key="2">
    <citation type="submission" date="2023-05" db="EMBL/GenBank/DDBJ databases">
        <authorList>
            <person name="Schelkunov M.I."/>
        </authorList>
    </citation>
    <scope>NUCLEOTIDE SEQUENCE</scope>
    <source>
        <strain evidence="8">Hsosn_3</strain>
        <tissue evidence="8">Leaf</tissue>
    </source>
</reference>
<dbReference type="Gene3D" id="2.60.40.10">
    <property type="entry name" value="Immunoglobulins"/>
    <property type="match status" value="1"/>
</dbReference>
<dbReference type="SMART" id="SM00291">
    <property type="entry name" value="ZnF_ZZ"/>
    <property type="match status" value="1"/>
</dbReference>
<dbReference type="Proteomes" id="UP001237642">
    <property type="component" value="Unassembled WGS sequence"/>
</dbReference>
<dbReference type="InterPro" id="IPR043145">
    <property type="entry name" value="Znf_ZZ_sf"/>
</dbReference>
<keyword evidence="1" id="KW-0479">Metal-binding</keyword>
<dbReference type="AlphaFoldDB" id="A0AAD8HBE5"/>
<evidence type="ECO:0000313" key="9">
    <source>
        <dbReference type="Proteomes" id="UP001237642"/>
    </source>
</evidence>
<feature type="compositionally biased region" description="Polar residues" evidence="5">
    <location>
        <begin position="94"/>
        <end position="105"/>
    </location>
</feature>
<dbReference type="PROSITE" id="PS51745">
    <property type="entry name" value="PB1"/>
    <property type="match status" value="1"/>
</dbReference>
<accession>A0AAD8HBE5</accession>
<proteinExistence type="predicted"/>
<dbReference type="InterPro" id="IPR032350">
    <property type="entry name" value="Nbr1_FW"/>
</dbReference>
<dbReference type="EMBL" id="JAUIZM010000009">
    <property type="protein sequence ID" value="KAK1363163.1"/>
    <property type="molecule type" value="Genomic_DNA"/>
</dbReference>